<dbReference type="EMBL" id="NJNR01000077">
    <property type="protein sequence ID" value="RDX04237.1"/>
    <property type="molecule type" value="Genomic_DNA"/>
</dbReference>
<sequence length="118" mass="12053">GSSYGSSGSGSRSSYGSRSRSGSSSGSYGGTRGGKVTTRRTAPKSDSTGSAVPSSKLTKDNGLNIADFAVGDMISHDQYGLGKVTDAQDKGRNSVITVDFGSAGVKRLMLRVAPIEKL</sequence>
<gene>
    <name evidence="2" type="ORF">CE169_10420</name>
</gene>
<protein>
    <recommendedName>
        <fullName evidence="4">ATP-dependent DNA helicase PcrA</fullName>
    </recommendedName>
</protein>
<evidence type="ECO:0000313" key="3">
    <source>
        <dbReference type="Proteomes" id="UP000257074"/>
    </source>
</evidence>
<feature type="compositionally biased region" description="Polar residues" evidence="1">
    <location>
        <begin position="44"/>
        <end position="56"/>
    </location>
</feature>
<name>A0A3D8TX31_BIFLN</name>
<comment type="caution">
    <text evidence="2">The sequence shown here is derived from an EMBL/GenBank/DDBJ whole genome shotgun (WGS) entry which is preliminary data.</text>
</comment>
<dbReference type="Pfam" id="PF21196">
    <property type="entry name" value="PcrA_UvrD_tudor"/>
    <property type="match status" value="1"/>
</dbReference>
<organism evidence="2 3">
    <name type="scientific">Bifidobacterium longum</name>
    <dbReference type="NCBI Taxonomy" id="216816"/>
    <lineage>
        <taxon>Bacteria</taxon>
        <taxon>Bacillati</taxon>
        <taxon>Actinomycetota</taxon>
        <taxon>Actinomycetes</taxon>
        <taxon>Bifidobacteriales</taxon>
        <taxon>Bifidobacteriaceae</taxon>
        <taxon>Bifidobacterium</taxon>
    </lineage>
</organism>
<evidence type="ECO:0008006" key="4">
    <source>
        <dbReference type="Google" id="ProtNLM"/>
    </source>
</evidence>
<dbReference type="AlphaFoldDB" id="A0A3D8TX31"/>
<evidence type="ECO:0000256" key="1">
    <source>
        <dbReference type="SAM" id="MobiDB-lite"/>
    </source>
</evidence>
<feature type="region of interest" description="Disordered" evidence="1">
    <location>
        <begin position="1"/>
        <end position="59"/>
    </location>
</feature>
<evidence type="ECO:0000313" key="2">
    <source>
        <dbReference type="EMBL" id="RDX04237.1"/>
    </source>
</evidence>
<dbReference type="Proteomes" id="UP000257074">
    <property type="component" value="Unassembled WGS sequence"/>
</dbReference>
<feature type="compositionally biased region" description="Low complexity" evidence="1">
    <location>
        <begin position="1"/>
        <end position="26"/>
    </location>
</feature>
<feature type="non-terminal residue" evidence="2">
    <location>
        <position position="1"/>
    </location>
</feature>
<accession>A0A3D8TX31</accession>
<proteinExistence type="predicted"/>
<reference evidence="2 3" key="1">
    <citation type="journal article" date="2017" name="Anaerobe">
        <title>Quantification, isolation and characterization of Bifidobacterium from the vaginal microbiomes of reproductive aged women.</title>
        <authorList>
            <person name="Freitas A.C."/>
            <person name="Hill J.E."/>
        </authorList>
    </citation>
    <scope>NUCLEOTIDE SEQUENCE [LARGE SCALE GENOMIC DNA]</scope>
    <source>
        <strain evidence="2 3">N6D05</strain>
    </source>
</reference>